<evidence type="ECO:0000313" key="3">
    <source>
        <dbReference type="Proteomes" id="UP001165367"/>
    </source>
</evidence>
<gene>
    <name evidence="2" type="ORF">LZZ85_25480</name>
</gene>
<evidence type="ECO:0000256" key="1">
    <source>
        <dbReference type="SAM" id="SignalP"/>
    </source>
</evidence>
<feature type="chain" id="PRO_5046387691" evidence="1">
    <location>
        <begin position="21"/>
        <end position="212"/>
    </location>
</feature>
<name>A0ABS9KZD6_9BACT</name>
<evidence type="ECO:0000313" key="2">
    <source>
        <dbReference type="EMBL" id="MCG2617678.1"/>
    </source>
</evidence>
<sequence length="212" mass="24311">MKKLYIILLLSVGLSANSFAQYEGLVEFTHSYFRSDPFLGQFSAFMQHLLKDEGITVKETKLRTDSSLFSFQGLYGQFNPFFFKPGKVQIMLKETPVQYIDSMPPGDTILVYQLTAFAEESEKGVKEVKAEFEKIYRKYRKRFFDTDFIEFKDESGKIVGAAYNYFVAMHGLAPLTVAWGTLDNTQRPVLNLTLRLKTNNNFASLPTPLYNP</sequence>
<dbReference type="RefSeq" id="WP_237876488.1">
    <property type="nucleotide sequence ID" value="NZ_JAKLTR010000024.1"/>
</dbReference>
<proteinExistence type="predicted"/>
<reference evidence="2" key="1">
    <citation type="submission" date="2022-01" db="EMBL/GenBank/DDBJ databases">
        <authorList>
            <person name="Jo J.-H."/>
            <person name="Im W.-T."/>
        </authorList>
    </citation>
    <scope>NUCLEOTIDE SEQUENCE</scope>
    <source>
        <strain evidence="2">NA20</strain>
    </source>
</reference>
<dbReference type="Proteomes" id="UP001165367">
    <property type="component" value="Unassembled WGS sequence"/>
</dbReference>
<dbReference type="EMBL" id="JAKLTR010000024">
    <property type="protein sequence ID" value="MCG2617678.1"/>
    <property type="molecule type" value="Genomic_DNA"/>
</dbReference>
<protein>
    <submittedName>
        <fullName evidence="2">Uncharacterized protein</fullName>
    </submittedName>
</protein>
<accession>A0ABS9KZD6</accession>
<feature type="signal peptide" evidence="1">
    <location>
        <begin position="1"/>
        <end position="20"/>
    </location>
</feature>
<organism evidence="2 3">
    <name type="scientific">Terrimonas ginsenosidimutans</name>
    <dbReference type="NCBI Taxonomy" id="2908004"/>
    <lineage>
        <taxon>Bacteria</taxon>
        <taxon>Pseudomonadati</taxon>
        <taxon>Bacteroidota</taxon>
        <taxon>Chitinophagia</taxon>
        <taxon>Chitinophagales</taxon>
        <taxon>Chitinophagaceae</taxon>
        <taxon>Terrimonas</taxon>
    </lineage>
</organism>
<comment type="caution">
    <text evidence="2">The sequence shown here is derived from an EMBL/GenBank/DDBJ whole genome shotgun (WGS) entry which is preliminary data.</text>
</comment>
<keyword evidence="1" id="KW-0732">Signal</keyword>
<keyword evidence="3" id="KW-1185">Reference proteome</keyword>